<protein>
    <recommendedName>
        <fullName evidence="5">DUF4335 domain-containing protein</fullName>
    </recommendedName>
</protein>
<evidence type="ECO:0008006" key="5">
    <source>
        <dbReference type="Google" id="ProtNLM"/>
    </source>
</evidence>
<reference evidence="4" key="1">
    <citation type="journal article" date="2011" name="MBio">
        <title>Novel metabolic attributes of the genus Cyanothece, comprising a group of unicellular nitrogen-fixing Cyanobacteria.</title>
        <authorList>
            <person name="Bandyopadhyay A."/>
            <person name="Elvitigala T."/>
            <person name="Welsh E."/>
            <person name="Stockel J."/>
            <person name="Liberton M."/>
            <person name="Min H."/>
            <person name="Sherman L.A."/>
            <person name="Pakrasi H.B."/>
        </authorList>
    </citation>
    <scope>NUCLEOTIDE SEQUENCE [LARGE SCALE GENOMIC DNA]</scope>
    <source>
        <strain evidence="4">PCC 8801</strain>
    </source>
</reference>
<gene>
    <name evidence="3" type="ordered locus">PCC8801_4335</name>
</gene>
<evidence type="ECO:0000313" key="4">
    <source>
        <dbReference type="Proteomes" id="UP000008204"/>
    </source>
</evidence>
<keyword evidence="2" id="KW-0812">Transmembrane</keyword>
<keyword evidence="2" id="KW-1133">Transmembrane helix</keyword>
<accession>B7JVC4</accession>
<dbReference type="AlphaFoldDB" id="B7JVC4"/>
<name>B7JVC4_RIPO1</name>
<feature type="compositionally biased region" description="Pro residues" evidence="1">
    <location>
        <begin position="205"/>
        <end position="218"/>
    </location>
</feature>
<dbReference type="RefSeq" id="WP_015957385.1">
    <property type="nucleotide sequence ID" value="NC_011726.1"/>
</dbReference>
<dbReference type="Proteomes" id="UP000008204">
    <property type="component" value="Chromosome"/>
</dbReference>
<evidence type="ECO:0000256" key="1">
    <source>
        <dbReference type="SAM" id="MobiDB-lite"/>
    </source>
</evidence>
<keyword evidence="2" id="KW-0472">Membrane</keyword>
<dbReference type="HOGENOM" id="CLU_1249682_0_0_3"/>
<dbReference type="EMBL" id="CP001287">
    <property type="protein sequence ID" value="ACK68257.1"/>
    <property type="molecule type" value="Genomic_DNA"/>
</dbReference>
<organism evidence="3 4">
    <name type="scientific">Rippkaea orientalis (strain PCC 8801 / RF-1)</name>
    <name type="common">Cyanothece sp. (strain PCC 8801)</name>
    <dbReference type="NCBI Taxonomy" id="41431"/>
    <lineage>
        <taxon>Bacteria</taxon>
        <taxon>Bacillati</taxon>
        <taxon>Cyanobacteriota</taxon>
        <taxon>Cyanophyceae</taxon>
        <taxon>Oscillatoriophycideae</taxon>
        <taxon>Chroococcales</taxon>
        <taxon>Aphanothecaceae</taxon>
        <taxon>Rippkaea</taxon>
        <taxon>Rippkaea orientalis</taxon>
    </lineage>
</organism>
<proteinExistence type="predicted"/>
<dbReference type="InterPro" id="IPR025569">
    <property type="entry name" value="DUF4335"/>
</dbReference>
<keyword evidence="4" id="KW-1185">Reference proteome</keyword>
<dbReference type="Pfam" id="PF14233">
    <property type="entry name" value="DUF4335"/>
    <property type="match status" value="1"/>
</dbReference>
<evidence type="ECO:0000256" key="2">
    <source>
        <dbReference type="SAM" id="Phobius"/>
    </source>
</evidence>
<sequence length="218" mass="24075">MSIRRQYSLPNCTLVLEGLSDSFGTNDATMGRPVLSILVNAECHFVGIPQKLQGGRTFVENLAKAVSAYAQEYLSGVPHPQEVVSEEDSIRLEKIPDTHLHRLTWQANPKTEQPPLELELTTVQLFDLVEGIDQFFADSQTLPDLTLQLRPLSRRYRVPDEPLVQRAVPATLGIVSLAIAGLALFFLPIPEVREPEPKPEVTPTQPVPNNTPVPPSGN</sequence>
<dbReference type="STRING" id="41431.PCC8801_4335"/>
<dbReference type="OrthoDB" id="423373at2"/>
<dbReference type="KEGG" id="cyp:PCC8801_4335"/>
<dbReference type="eggNOG" id="COG3468">
    <property type="taxonomic scope" value="Bacteria"/>
</dbReference>
<evidence type="ECO:0000313" key="3">
    <source>
        <dbReference type="EMBL" id="ACK68257.1"/>
    </source>
</evidence>
<feature type="transmembrane region" description="Helical" evidence="2">
    <location>
        <begin position="167"/>
        <end position="189"/>
    </location>
</feature>
<feature type="region of interest" description="Disordered" evidence="1">
    <location>
        <begin position="193"/>
        <end position="218"/>
    </location>
</feature>